<sequence length="54" mass="6435">MFEIFLRSKSLRNCSNLTMKEHPTAADMQQQPESRLLDEGWSYANIYIYIYISM</sequence>
<reference evidence="1 3" key="1">
    <citation type="journal article" date="2008" name="Science">
        <title>The Physcomitrella genome reveals evolutionary insights into the conquest of land by plants.</title>
        <authorList>
            <person name="Rensing S."/>
            <person name="Lang D."/>
            <person name="Zimmer A."/>
            <person name="Terry A."/>
            <person name="Salamov A."/>
            <person name="Shapiro H."/>
            <person name="Nishiyama T."/>
            <person name="Perroud P.-F."/>
            <person name="Lindquist E."/>
            <person name="Kamisugi Y."/>
            <person name="Tanahashi T."/>
            <person name="Sakakibara K."/>
            <person name="Fujita T."/>
            <person name="Oishi K."/>
            <person name="Shin-I T."/>
            <person name="Kuroki Y."/>
            <person name="Toyoda A."/>
            <person name="Suzuki Y."/>
            <person name="Hashimoto A."/>
            <person name="Yamaguchi K."/>
            <person name="Sugano A."/>
            <person name="Kohara Y."/>
            <person name="Fujiyama A."/>
            <person name="Anterola A."/>
            <person name="Aoki S."/>
            <person name="Ashton N."/>
            <person name="Barbazuk W.B."/>
            <person name="Barker E."/>
            <person name="Bennetzen J."/>
            <person name="Bezanilla M."/>
            <person name="Blankenship R."/>
            <person name="Cho S.H."/>
            <person name="Dutcher S."/>
            <person name="Estelle M."/>
            <person name="Fawcett J.A."/>
            <person name="Gundlach H."/>
            <person name="Hanada K."/>
            <person name="Heyl A."/>
            <person name="Hicks K.A."/>
            <person name="Hugh J."/>
            <person name="Lohr M."/>
            <person name="Mayer K."/>
            <person name="Melkozernov A."/>
            <person name="Murata T."/>
            <person name="Nelson D."/>
            <person name="Pils B."/>
            <person name="Prigge M."/>
            <person name="Reiss B."/>
            <person name="Renner T."/>
            <person name="Rombauts S."/>
            <person name="Rushton P."/>
            <person name="Sanderfoot A."/>
            <person name="Schween G."/>
            <person name="Shiu S.-H."/>
            <person name="Stueber K."/>
            <person name="Theodoulou F.L."/>
            <person name="Tu H."/>
            <person name="Van de Peer Y."/>
            <person name="Verrier P.J."/>
            <person name="Waters E."/>
            <person name="Wood A."/>
            <person name="Yang L."/>
            <person name="Cove D."/>
            <person name="Cuming A."/>
            <person name="Hasebe M."/>
            <person name="Lucas S."/>
            <person name="Mishler D.B."/>
            <person name="Reski R."/>
            <person name="Grigoriev I."/>
            <person name="Quatrano R.S."/>
            <person name="Boore J.L."/>
        </authorList>
    </citation>
    <scope>NUCLEOTIDE SEQUENCE [LARGE SCALE GENOMIC DNA]</scope>
    <source>
        <strain evidence="2 3">cv. Gransden 2004</strain>
    </source>
</reference>
<evidence type="ECO:0000313" key="3">
    <source>
        <dbReference type="Proteomes" id="UP000006727"/>
    </source>
</evidence>
<proteinExistence type="predicted"/>
<accession>A0A2K1KVC6</accession>
<gene>
    <name evidence="1" type="ORF">PHYPA_004690</name>
</gene>
<protein>
    <submittedName>
        <fullName evidence="1 2">Uncharacterized protein</fullName>
    </submittedName>
</protein>
<dbReference type="Gramene" id="Pp3c3_20001V3.2">
    <property type="protein sequence ID" value="PAC:32940483.CDS.1"/>
    <property type="gene ID" value="Pp3c3_20001"/>
</dbReference>
<keyword evidence="3" id="KW-1185">Reference proteome</keyword>
<dbReference type="EnsemblPlants" id="Pp3c3_20001V3.2">
    <property type="protein sequence ID" value="PAC:32940483.CDS.1"/>
    <property type="gene ID" value="Pp3c3_20001"/>
</dbReference>
<dbReference type="EnsemblPlants" id="Pp3c3_20001V3.1">
    <property type="protein sequence ID" value="PAC:32940482.CDS.1"/>
    <property type="gene ID" value="Pp3c3_20001"/>
</dbReference>
<organism evidence="1">
    <name type="scientific">Physcomitrium patens</name>
    <name type="common">Spreading-leaved earth moss</name>
    <name type="synonym">Physcomitrella patens</name>
    <dbReference type="NCBI Taxonomy" id="3218"/>
    <lineage>
        <taxon>Eukaryota</taxon>
        <taxon>Viridiplantae</taxon>
        <taxon>Streptophyta</taxon>
        <taxon>Embryophyta</taxon>
        <taxon>Bryophyta</taxon>
        <taxon>Bryophytina</taxon>
        <taxon>Bryopsida</taxon>
        <taxon>Funariidae</taxon>
        <taxon>Funariales</taxon>
        <taxon>Funariaceae</taxon>
        <taxon>Physcomitrium</taxon>
    </lineage>
</organism>
<name>A0A2K1KVC6_PHYPA</name>
<dbReference type="AlphaFoldDB" id="A0A2K1KVC6"/>
<dbReference type="Gramene" id="Pp3c3_20001V3.1">
    <property type="protein sequence ID" value="PAC:32940482.CDS.1"/>
    <property type="gene ID" value="Pp3c3_20001"/>
</dbReference>
<dbReference type="EMBL" id="ABEU02000003">
    <property type="protein sequence ID" value="PNR57696.1"/>
    <property type="molecule type" value="Genomic_DNA"/>
</dbReference>
<reference evidence="2" key="3">
    <citation type="submission" date="2020-12" db="UniProtKB">
        <authorList>
            <consortium name="EnsemblPlants"/>
        </authorList>
    </citation>
    <scope>IDENTIFICATION</scope>
</reference>
<reference evidence="1 3" key="2">
    <citation type="journal article" date="2018" name="Plant J.">
        <title>The Physcomitrella patens chromosome-scale assembly reveals moss genome structure and evolution.</title>
        <authorList>
            <person name="Lang D."/>
            <person name="Ullrich K.K."/>
            <person name="Murat F."/>
            <person name="Fuchs J."/>
            <person name="Jenkins J."/>
            <person name="Haas F.B."/>
            <person name="Piednoel M."/>
            <person name="Gundlach H."/>
            <person name="Van Bel M."/>
            <person name="Meyberg R."/>
            <person name="Vives C."/>
            <person name="Morata J."/>
            <person name="Symeonidi A."/>
            <person name="Hiss M."/>
            <person name="Muchero W."/>
            <person name="Kamisugi Y."/>
            <person name="Saleh O."/>
            <person name="Blanc G."/>
            <person name="Decker E.L."/>
            <person name="van Gessel N."/>
            <person name="Grimwood J."/>
            <person name="Hayes R.D."/>
            <person name="Graham S.W."/>
            <person name="Gunter L.E."/>
            <person name="McDaniel S.F."/>
            <person name="Hoernstein S.N.W."/>
            <person name="Larsson A."/>
            <person name="Li F.W."/>
            <person name="Perroud P.F."/>
            <person name="Phillips J."/>
            <person name="Ranjan P."/>
            <person name="Rokshar D.S."/>
            <person name="Rothfels C.J."/>
            <person name="Schneider L."/>
            <person name="Shu S."/>
            <person name="Stevenson D.W."/>
            <person name="Thummler F."/>
            <person name="Tillich M."/>
            <person name="Villarreal Aguilar J.C."/>
            <person name="Widiez T."/>
            <person name="Wong G.K."/>
            <person name="Wymore A."/>
            <person name="Zhang Y."/>
            <person name="Zimmer A.D."/>
            <person name="Quatrano R.S."/>
            <person name="Mayer K.F.X."/>
            <person name="Goodstein D."/>
            <person name="Casacuberta J.M."/>
            <person name="Vandepoele K."/>
            <person name="Reski R."/>
            <person name="Cuming A.C."/>
            <person name="Tuskan G.A."/>
            <person name="Maumus F."/>
            <person name="Salse J."/>
            <person name="Schmutz J."/>
            <person name="Rensing S.A."/>
        </authorList>
    </citation>
    <scope>NUCLEOTIDE SEQUENCE [LARGE SCALE GENOMIC DNA]</scope>
    <source>
        <strain evidence="2 3">cv. Gransden 2004</strain>
    </source>
</reference>
<evidence type="ECO:0000313" key="1">
    <source>
        <dbReference type="EMBL" id="PNR57696.1"/>
    </source>
</evidence>
<evidence type="ECO:0000313" key="2">
    <source>
        <dbReference type="EnsemblPlants" id="PAC:32940482.CDS.1"/>
    </source>
</evidence>
<dbReference type="Proteomes" id="UP000006727">
    <property type="component" value="Chromosome 3"/>
</dbReference>
<dbReference type="InParanoid" id="A0A2K1KVC6"/>